<dbReference type="AlphaFoldDB" id="B2U8V8"/>
<dbReference type="PATRIC" id="fig|402626.5.peg.3492"/>
<reference evidence="2" key="1">
    <citation type="submission" date="2008-05" db="EMBL/GenBank/DDBJ databases">
        <title>Complete sequence of chromosome1 of Ralstonia pickettii 12J.</title>
        <authorList>
            <consortium name="US DOE Joint Genome Institute"/>
            <person name="Lucas S."/>
            <person name="Copeland A."/>
            <person name="Lapidus A."/>
            <person name="Glavina del Rio T."/>
            <person name="Dalin E."/>
            <person name="Tice H."/>
            <person name="Bruce D."/>
            <person name="Goodwin L."/>
            <person name="Pitluck S."/>
            <person name="Meincke L."/>
            <person name="Brettin T."/>
            <person name="Detter J.C."/>
            <person name="Han C."/>
            <person name="Kuske C.R."/>
            <person name="Schmutz J."/>
            <person name="Larimer F."/>
            <person name="Land M."/>
            <person name="Hauser L."/>
            <person name="Kyrpides N."/>
            <person name="Mikhailova N."/>
            <person name="Marsh T."/>
            <person name="Richardson P."/>
        </authorList>
    </citation>
    <scope>NUCLEOTIDE SEQUENCE</scope>
    <source>
        <strain evidence="2">12J</strain>
    </source>
</reference>
<dbReference type="Pfam" id="PF13223">
    <property type="entry name" value="DUF4031"/>
    <property type="match status" value="1"/>
</dbReference>
<evidence type="ECO:0000313" key="2">
    <source>
        <dbReference type="EMBL" id="ACD27488.1"/>
    </source>
</evidence>
<dbReference type="STRING" id="402626.Rpic_2354"/>
<name>B2U8V8_RALPJ</name>
<dbReference type="KEGG" id="rpi:Rpic_2354"/>
<evidence type="ECO:0000259" key="1">
    <source>
        <dbReference type="Pfam" id="PF13223"/>
    </source>
</evidence>
<dbReference type="eggNOG" id="ENOG5032ZJ0">
    <property type="taxonomic scope" value="Bacteria"/>
</dbReference>
<proteinExistence type="predicted"/>
<sequence length="116" mass="13156">MTVYVDDMHLTDLGRYGRMRMCHMLADTTDELVEMARRIGVNPKWIQKAGTEREHFDIATSKRALAVATGAIEITMKQAAAMCAHRREFGLLGEPNAAMSWFLCRVEARALDRVEK</sequence>
<gene>
    <name evidence="2" type="ordered locus">Rpic_2354</name>
</gene>
<accession>B2U8V8</accession>
<feature type="domain" description="DUF4031" evidence="1">
    <location>
        <begin position="3"/>
        <end position="83"/>
    </location>
</feature>
<protein>
    <recommendedName>
        <fullName evidence="1">DUF4031 domain-containing protein</fullName>
    </recommendedName>
</protein>
<dbReference type="HOGENOM" id="CLU_165258_0_0_4"/>
<dbReference type="EMBL" id="CP001068">
    <property type="protein sequence ID" value="ACD27488.1"/>
    <property type="molecule type" value="Genomic_DNA"/>
</dbReference>
<dbReference type="InterPro" id="IPR025109">
    <property type="entry name" value="DUF4031"/>
</dbReference>
<organism evidence="2">
    <name type="scientific">Ralstonia pickettii (strain 12J)</name>
    <dbReference type="NCBI Taxonomy" id="402626"/>
    <lineage>
        <taxon>Bacteria</taxon>
        <taxon>Pseudomonadati</taxon>
        <taxon>Pseudomonadota</taxon>
        <taxon>Betaproteobacteria</taxon>
        <taxon>Burkholderiales</taxon>
        <taxon>Burkholderiaceae</taxon>
        <taxon>Ralstonia</taxon>
    </lineage>
</organism>